<name>A0A4C2A962_EUMVA</name>
<evidence type="ECO:0000256" key="1">
    <source>
        <dbReference type="SAM" id="MobiDB-lite"/>
    </source>
</evidence>
<evidence type="ECO:0000313" key="2">
    <source>
        <dbReference type="EMBL" id="GBP97236.1"/>
    </source>
</evidence>
<accession>A0A4C2A962</accession>
<sequence length="141" mass="15561">MILRLSFATLKGSGHAYACTGDVSARSRTAAPALFAETTSGTNAVYFQRRHAALHKHFHRLRVDYLLLKSIVSQLKATRKSTKHEKPQEARTNCNASSVPQPTARAHSITARNEFLAVPMLSVAYLICTERGVDSHTIEVK</sequence>
<dbReference type="EMBL" id="BGZK01002901">
    <property type="protein sequence ID" value="GBP97236.1"/>
    <property type="molecule type" value="Genomic_DNA"/>
</dbReference>
<dbReference type="AlphaFoldDB" id="A0A4C2A962"/>
<comment type="caution">
    <text evidence="2">The sequence shown here is derived from an EMBL/GenBank/DDBJ whole genome shotgun (WGS) entry which is preliminary data.</text>
</comment>
<proteinExistence type="predicted"/>
<dbReference type="Proteomes" id="UP000299102">
    <property type="component" value="Unassembled WGS sequence"/>
</dbReference>
<protein>
    <submittedName>
        <fullName evidence="2">Uncharacterized protein</fullName>
    </submittedName>
</protein>
<keyword evidence="3" id="KW-1185">Reference proteome</keyword>
<feature type="region of interest" description="Disordered" evidence="1">
    <location>
        <begin position="78"/>
        <end position="102"/>
    </location>
</feature>
<evidence type="ECO:0000313" key="3">
    <source>
        <dbReference type="Proteomes" id="UP000299102"/>
    </source>
</evidence>
<organism evidence="2 3">
    <name type="scientific">Eumeta variegata</name>
    <name type="common">Bagworm moth</name>
    <name type="synonym">Eumeta japonica</name>
    <dbReference type="NCBI Taxonomy" id="151549"/>
    <lineage>
        <taxon>Eukaryota</taxon>
        <taxon>Metazoa</taxon>
        <taxon>Ecdysozoa</taxon>
        <taxon>Arthropoda</taxon>
        <taxon>Hexapoda</taxon>
        <taxon>Insecta</taxon>
        <taxon>Pterygota</taxon>
        <taxon>Neoptera</taxon>
        <taxon>Endopterygota</taxon>
        <taxon>Lepidoptera</taxon>
        <taxon>Glossata</taxon>
        <taxon>Ditrysia</taxon>
        <taxon>Tineoidea</taxon>
        <taxon>Psychidae</taxon>
        <taxon>Oiketicinae</taxon>
        <taxon>Eumeta</taxon>
    </lineage>
</organism>
<feature type="compositionally biased region" description="Polar residues" evidence="1">
    <location>
        <begin position="90"/>
        <end position="101"/>
    </location>
</feature>
<gene>
    <name evidence="2" type="ORF">EVAR_68295_1</name>
</gene>
<reference evidence="2 3" key="1">
    <citation type="journal article" date="2019" name="Commun. Biol.">
        <title>The bagworm genome reveals a unique fibroin gene that provides high tensile strength.</title>
        <authorList>
            <person name="Kono N."/>
            <person name="Nakamura H."/>
            <person name="Ohtoshi R."/>
            <person name="Tomita M."/>
            <person name="Numata K."/>
            <person name="Arakawa K."/>
        </authorList>
    </citation>
    <scope>NUCLEOTIDE SEQUENCE [LARGE SCALE GENOMIC DNA]</scope>
</reference>